<evidence type="ECO:0000259" key="1">
    <source>
        <dbReference type="PROSITE" id="PS51782"/>
    </source>
</evidence>
<protein>
    <recommendedName>
        <fullName evidence="1">LysM domain-containing protein</fullName>
    </recommendedName>
</protein>
<name>A0A7S0NF34_9CRYP</name>
<gene>
    <name evidence="2" type="ORF">HPHI1048_LOCUS24200</name>
</gene>
<dbReference type="Gene3D" id="3.10.350.10">
    <property type="entry name" value="LysM domain"/>
    <property type="match status" value="1"/>
</dbReference>
<dbReference type="CDD" id="cd00118">
    <property type="entry name" value="LysM"/>
    <property type="match status" value="1"/>
</dbReference>
<dbReference type="SMART" id="SM00257">
    <property type="entry name" value="LysM"/>
    <property type="match status" value="1"/>
</dbReference>
<dbReference type="EMBL" id="HBEO01035691">
    <property type="protein sequence ID" value="CAD8509449.1"/>
    <property type="molecule type" value="Transcribed_RNA"/>
</dbReference>
<dbReference type="SUPFAM" id="SSF54106">
    <property type="entry name" value="LysM domain"/>
    <property type="match status" value="1"/>
</dbReference>
<dbReference type="InterPro" id="IPR018392">
    <property type="entry name" value="LysM"/>
</dbReference>
<accession>A0A7S0NF34</accession>
<dbReference type="InterPro" id="IPR036779">
    <property type="entry name" value="LysM_dom_sf"/>
</dbReference>
<evidence type="ECO:0000313" key="2">
    <source>
        <dbReference type="EMBL" id="CAD8509449.1"/>
    </source>
</evidence>
<dbReference type="Pfam" id="PF01476">
    <property type="entry name" value="LysM"/>
    <property type="match status" value="1"/>
</dbReference>
<dbReference type="AlphaFoldDB" id="A0A7S0NF34"/>
<reference evidence="2" key="1">
    <citation type="submission" date="2021-01" db="EMBL/GenBank/DDBJ databases">
        <authorList>
            <person name="Corre E."/>
            <person name="Pelletier E."/>
            <person name="Niang G."/>
            <person name="Scheremetjew M."/>
            <person name="Finn R."/>
            <person name="Kale V."/>
            <person name="Holt S."/>
            <person name="Cochrane G."/>
            <person name="Meng A."/>
            <person name="Brown T."/>
            <person name="Cohen L."/>
        </authorList>
    </citation>
    <scope>NUCLEOTIDE SEQUENCE</scope>
    <source>
        <strain evidence="2">CCMP325</strain>
    </source>
</reference>
<sequence>MAADQACCACGAGSYSPCSASSSAAACEPTDAAQMYPRHQCVWDQSSCRGTGSGFFISPGEFSPPWRAFSQSQQGNKVVAVFQWTPLRGMEGQTHQICMRGSHVGNSSGLAEVCAFLRVMKCYYCTRVGETLNYVAEQYNFDTNWLRLWNFNPDIQDPDLILRNYLPIVIGSTYKVQLGDTLSRVAARLRTTVKKILEVNPDMTSTDLFIDQEICVMPCTENPYAGAPLNPYIPQSIFGLSSSFVEQIPRISRDPRFP</sequence>
<dbReference type="PROSITE" id="PS51782">
    <property type="entry name" value="LYSM"/>
    <property type="match status" value="1"/>
</dbReference>
<organism evidence="2">
    <name type="scientific">Hanusia phi</name>
    <dbReference type="NCBI Taxonomy" id="3032"/>
    <lineage>
        <taxon>Eukaryota</taxon>
        <taxon>Cryptophyceae</taxon>
        <taxon>Pyrenomonadales</taxon>
        <taxon>Geminigeraceae</taxon>
        <taxon>Hanusia</taxon>
    </lineage>
</organism>
<feature type="domain" description="LysM" evidence="1">
    <location>
        <begin position="172"/>
        <end position="216"/>
    </location>
</feature>
<proteinExistence type="predicted"/>